<dbReference type="PROSITE" id="PS50893">
    <property type="entry name" value="ABC_TRANSPORTER_2"/>
    <property type="match status" value="1"/>
</dbReference>
<feature type="domain" description="ABC transporter" evidence="6">
    <location>
        <begin position="9"/>
        <end position="234"/>
    </location>
</feature>
<gene>
    <name evidence="7" type="ORF">ACFFV7_19010</name>
</gene>
<dbReference type="InterPro" id="IPR003439">
    <property type="entry name" value="ABC_transporter-like_ATP-bd"/>
</dbReference>
<dbReference type="EMBL" id="JBHMEI010000013">
    <property type="protein sequence ID" value="MFB9203298.1"/>
    <property type="molecule type" value="Genomic_DNA"/>
</dbReference>
<dbReference type="SUPFAM" id="SSF52540">
    <property type="entry name" value="P-loop containing nucleoside triphosphate hydrolases"/>
    <property type="match status" value="1"/>
</dbReference>
<dbReference type="PROSITE" id="PS00211">
    <property type="entry name" value="ABC_TRANSPORTER_1"/>
    <property type="match status" value="1"/>
</dbReference>
<dbReference type="RefSeq" id="WP_189646388.1">
    <property type="nucleotide sequence ID" value="NZ_BMRC01000002.1"/>
</dbReference>
<evidence type="ECO:0000256" key="3">
    <source>
        <dbReference type="ARBA" id="ARBA00022741"/>
    </source>
</evidence>
<reference evidence="7 8" key="1">
    <citation type="submission" date="2024-09" db="EMBL/GenBank/DDBJ databases">
        <authorList>
            <person name="Sun Q."/>
            <person name="Mori K."/>
        </authorList>
    </citation>
    <scope>NUCLEOTIDE SEQUENCE [LARGE SCALE GENOMIC DNA]</scope>
    <source>
        <strain evidence="7 8">CCM 3426</strain>
    </source>
</reference>
<dbReference type="Pfam" id="PF00005">
    <property type="entry name" value="ABC_tran"/>
    <property type="match status" value="1"/>
</dbReference>
<keyword evidence="5" id="KW-0046">Antibiotic resistance</keyword>
<evidence type="ECO:0000256" key="4">
    <source>
        <dbReference type="ARBA" id="ARBA00022840"/>
    </source>
</evidence>
<comment type="subcellular location">
    <subcellularLocation>
        <location evidence="1">Cell membrane</location>
        <topology evidence="1">Peripheral membrane protein</topology>
    </subcellularLocation>
</comment>
<accession>A0ABV5IGU0</accession>
<evidence type="ECO:0000256" key="5">
    <source>
        <dbReference type="ARBA" id="ARBA00023251"/>
    </source>
</evidence>
<keyword evidence="4 7" id="KW-0067">ATP-binding</keyword>
<proteinExistence type="predicted"/>
<sequence>MSDDQANPIHVRGLRKQYGPSLILQSVDLDVRPGEVFALLGPNGAGKTTTVEILEGVRRRSGGDVRVLGRDPAEDAPRWRARLGIVPQTTGAYADLTVREVVEHFAAFYPAPLPAAQVIDMVGLGAQECKQAQTLSGGQLRRLDVAVGVVGDPDLIFLDEPTTGLDPEARMEAWDLVRFFADQGKTTVLTTHYLDEVEALAQRAAVIVAGRIVETGPVSELGGRRDTPATVSFTLTAELSAAELPDLPPGTALDPSGVPGVPGGTLTLLSHTPTRVLAALLPWAADAGAGELPDLRVHRPTLEDVYLKLIRENQGAQS</sequence>
<dbReference type="Gene3D" id="3.40.50.300">
    <property type="entry name" value="P-loop containing nucleotide triphosphate hydrolases"/>
    <property type="match status" value="1"/>
</dbReference>
<dbReference type="InterPro" id="IPR003593">
    <property type="entry name" value="AAA+_ATPase"/>
</dbReference>
<evidence type="ECO:0000313" key="7">
    <source>
        <dbReference type="EMBL" id="MFB9203298.1"/>
    </source>
</evidence>
<dbReference type="SMART" id="SM00382">
    <property type="entry name" value="AAA"/>
    <property type="match status" value="1"/>
</dbReference>
<dbReference type="InterPro" id="IPR017871">
    <property type="entry name" value="ABC_transporter-like_CS"/>
</dbReference>
<dbReference type="Proteomes" id="UP001589647">
    <property type="component" value="Unassembled WGS sequence"/>
</dbReference>
<dbReference type="CDD" id="cd03230">
    <property type="entry name" value="ABC_DR_subfamily_A"/>
    <property type="match status" value="1"/>
</dbReference>
<organism evidence="7 8">
    <name type="scientific">Nonomuraea spiralis</name>
    <dbReference type="NCBI Taxonomy" id="46182"/>
    <lineage>
        <taxon>Bacteria</taxon>
        <taxon>Bacillati</taxon>
        <taxon>Actinomycetota</taxon>
        <taxon>Actinomycetes</taxon>
        <taxon>Streptosporangiales</taxon>
        <taxon>Streptosporangiaceae</taxon>
        <taxon>Nonomuraea</taxon>
    </lineage>
</organism>
<protein>
    <submittedName>
        <fullName evidence="7">ABC transporter ATP-binding protein</fullName>
    </submittedName>
</protein>
<keyword evidence="3" id="KW-0547">Nucleotide-binding</keyword>
<evidence type="ECO:0000313" key="8">
    <source>
        <dbReference type="Proteomes" id="UP001589647"/>
    </source>
</evidence>
<evidence type="ECO:0000259" key="6">
    <source>
        <dbReference type="PROSITE" id="PS50893"/>
    </source>
</evidence>
<name>A0ABV5IGU0_9ACTN</name>
<dbReference type="InterPro" id="IPR027417">
    <property type="entry name" value="P-loop_NTPase"/>
</dbReference>
<dbReference type="PANTHER" id="PTHR42711">
    <property type="entry name" value="ABC TRANSPORTER ATP-BINDING PROTEIN"/>
    <property type="match status" value="1"/>
</dbReference>
<keyword evidence="2" id="KW-0813">Transport</keyword>
<dbReference type="GO" id="GO:0005524">
    <property type="term" value="F:ATP binding"/>
    <property type="evidence" value="ECO:0007669"/>
    <property type="project" value="UniProtKB-KW"/>
</dbReference>
<keyword evidence="8" id="KW-1185">Reference proteome</keyword>
<dbReference type="InterPro" id="IPR050763">
    <property type="entry name" value="ABC_transporter_ATP-binding"/>
</dbReference>
<evidence type="ECO:0000256" key="1">
    <source>
        <dbReference type="ARBA" id="ARBA00004202"/>
    </source>
</evidence>
<dbReference type="PANTHER" id="PTHR42711:SF17">
    <property type="entry name" value="ABC TRANSPORTER ATP-BINDING PROTEIN"/>
    <property type="match status" value="1"/>
</dbReference>
<evidence type="ECO:0000256" key="2">
    <source>
        <dbReference type="ARBA" id="ARBA00022448"/>
    </source>
</evidence>
<comment type="caution">
    <text evidence="7">The sequence shown here is derived from an EMBL/GenBank/DDBJ whole genome shotgun (WGS) entry which is preliminary data.</text>
</comment>